<dbReference type="PROSITE" id="PS51154">
    <property type="entry name" value="MACRO"/>
    <property type="match status" value="1"/>
</dbReference>
<dbReference type="SMART" id="SM00506">
    <property type="entry name" value="A1pp"/>
    <property type="match status" value="1"/>
</dbReference>
<dbReference type="Proteomes" id="UP000000719">
    <property type="component" value="Chromosome"/>
</dbReference>
<dbReference type="CDD" id="cd02908">
    <property type="entry name" value="Macro_OAADPr_deacetylase"/>
    <property type="match status" value="1"/>
</dbReference>
<evidence type="ECO:0000313" key="3">
    <source>
        <dbReference type="Proteomes" id="UP000000719"/>
    </source>
</evidence>
<dbReference type="InterPro" id="IPR002589">
    <property type="entry name" value="Macro_dom"/>
</dbReference>
<feature type="domain" description="Macro" evidence="1">
    <location>
        <begin position="1"/>
        <end position="182"/>
    </location>
</feature>
<dbReference type="PANTHER" id="PTHR11106:SF27">
    <property type="entry name" value="MACRO DOMAIN-CONTAINING PROTEIN"/>
    <property type="match status" value="1"/>
</dbReference>
<dbReference type="HOGENOM" id="CLU_046550_5_1_9"/>
<accession>B8CW96</accession>
<dbReference type="Gene3D" id="3.40.220.10">
    <property type="entry name" value="Leucine Aminopeptidase, subunit E, domain 1"/>
    <property type="match status" value="1"/>
</dbReference>
<reference evidence="2 3" key="1">
    <citation type="journal article" date="2009" name="PLoS ONE">
        <title>Genome analysis of the anaerobic thermohalophilic bacterium Halothermothrix orenii.</title>
        <authorList>
            <person name="Mavromatis K."/>
            <person name="Ivanova N."/>
            <person name="Anderson I."/>
            <person name="Lykidis A."/>
            <person name="Hooper S.D."/>
            <person name="Sun H."/>
            <person name="Kunin V."/>
            <person name="Lapidus A."/>
            <person name="Hugenholtz P."/>
            <person name="Patel B."/>
            <person name="Kyrpides N.C."/>
        </authorList>
    </citation>
    <scope>NUCLEOTIDE SEQUENCE [LARGE SCALE GENOMIC DNA]</scope>
    <source>
        <strain evidence="3">H 168 / OCM 544 / DSM 9562</strain>
    </source>
</reference>
<dbReference type="RefSeq" id="WP_012635753.1">
    <property type="nucleotide sequence ID" value="NC_011899.1"/>
</dbReference>
<sequence>MVKIEIEGSQLILDTGDITQERVEAIVNAANSSLMGGGGVDGAIHRAGGPDILEECKEIRKKKGKLPPGQAVITTGGKLKARYVIHTVGPVWHGGQKNEGEVLKQAYRNCLDLARKNGIRSIAFPSISTGAYRFPVDRAAGIAIDTIYTYLSKYKGVFEKVKMVLYTEADYNIYVSKYNKIIHKSDQQ</sequence>
<dbReference type="SUPFAM" id="SSF52949">
    <property type="entry name" value="Macro domain-like"/>
    <property type="match status" value="1"/>
</dbReference>
<evidence type="ECO:0000259" key="1">
    <source>
        <dbReference type="PROSITE" id="PS51154"/>
    </source>
</evidence>
<dbReference type="EMBL" id="CP001098">
    <property type="protein sequence ID" value="ACL69565.1"/>
    <property type="molecule type" value="Genomic_DNA"/>
</dbReference>
<dbReference type="KEGG" id="hor:Hore_08080"/>
<dbReference type="AlphaFoldDB" id="B8CW96"/>
<dbReference type="Pfam" id="PF01661">
    <property type="entry name" value="Macro"/>
    <property type="match status" value="1"/>
</dbReference>
<organism evidence="2 3">
    <name type="scientific">Halothermothrix orenii (strain H 168 / OCM 544 / DSM 9562)</name>
    <dbReference type="NCBI Taxonomy" id="373903"/>
    <lineage>
        <taxon>Bacteria</taxon>
        <taxon>Bacillati</taxon>
        <taxon>Bacillota</taxon>
        <taxon>Clostridia</taxon>
        <taxon>Halanaerobiales</taxon>
        <taxon>Halothermotrichaceae</taxon>
        <taxon>Halothermothrix</taxon>
    </lineage>
</organism>
<dbReference type="InterPro" id="IPR043472">
    <property type="entry name" value="Macro_dom-like"/>
</dbReference>
<proteinExistence type="predicted"/>
<dbReference type="NCBIfam" id="NF001664">
    <property type="entry name" value="PRK00431.1-6"/>
    <property type="match status" value="1"/>
</dbReference>
<dbReference type="eggNOG" id="COG2110">
    <property type="taxonomic scope" value="Bacteria"/>
</dbReference>
<dbReference type="PANTHER" id="PTHR11106">
    <property type="entry name" value="GANGLIOSIDE INDUCED DIFFERENTIATION ASSOCIATED PROTEIN 2-RELATED"/>
    <property type="match status" value="1"/>
</dbReference>
<evidence type="ECO:0000313" key="2">
    <source>
        <dbReference type="EMBL" id="ACL69565.1"/>
    </source>
</evidence>
<dbReference type="OrthoDB" id="6194521at2"/>
<dbReference type="STRING" id="373903.Hore_08080"/>
<name>B8CW96_HALOH</name>
<protein>
    <submittedName>
        <fullName evidence="2">Appr-1-p processing domain protein</fullName>
    </submittedName>
</protein>
<gene>
    <name evidence="2" type="ordered locus">Hore_08080</name>
</gene>
<keyword evidence="3" id="KW-1185">Reference proteome</keyword>